<dbReference type="InterPro" id="IPR007627">
    <property type="entry name" value="RNA_pol_sigma70_r2"/>
</dbReference>
<protein>
    <submittedName>
        <fullName evidence="7">RNA polymerase subunit sigma-24</fullName>
    </submittedName>
</protein>
<dbReference type="InterPro" id="IPR036388">
    <property type="entry name" value="WH-like_DNA-bd_sf"/>
</dbReference>
<dbReference type="InParanoid" id="A0A317ZMZ2"/>
<evidence type="ECO:0000313" key="8">
    <source>
        <dbReference type="Proteomes" id="UP000247099"/>
    </source>
</evidence>
<dbReference type="Gene3D" id="1.10.10.10">
    <property type="entry name" value="Winged helix-like DNA-binding domain superfamily/Winged helix DNA-binding domain"/>
    <property type="match status" value="1"/>
</dbReference>
<dbReference type="CDD" id="cd06171">
    <property type="entry name" value="Sigma70_r4"/>
    <property type="match status" value="1"/>
</dbReference>
<proteinExistence type="inferred from homology"/>
<dbReference type="Proteomes" id="UP000247099">
    <property type="component" value="Unassembled WGS sequence"/>
</dbReference>
<dbReference type="GO" id="GO:0003677">
    <property type="term" value="F:DNA binding"/>
    <property type="evidence" value="ECO:0007669"/>
    <property type="project" value="InterPro"/>
</dbReference>
<feature type="domain" description="RNA polymerase sigma factor 70 region 4 type 2" evidence="6">
    <location>
        <begin position="109"/>
        <end position="158"/>
    </location>
</feature>
<evidence type="ECO:0000259" key="6">
    <source>
        <dbReference type="Pfam" id="PF08281"/>
    </source>
</evidence>
<organism evidence="7 8">
    <name type="scientific">Coraliomargarita sinensis</name>
    <dbReference type="NCBI Taxonomy" id="2174842"/>
    <lineage>
        <taxon>Bacteria</taxon>
        <taxon>Pseudomonadati</taxon>
        <taxon>Verrucomicrobiota</taxon>
        <taxon>Opitutia</taxon>
        <taxon>Puniceicoccales</taxon>
        <taxon>Coraliomargaritaceae</taxon>
        <taxon>Coraliomargarita</taxon>
    </lineage>
</organism>
<dbReference type="InterPro" id="IPR013249">
    <property type="entry name" value="RNA_pol_sigma70_r4_t2"/>
</dbReference>
<reference evidence="7 8" key="1">
    <citation type="submission" date="2018-05" db="EMBL/GenBank/DDBJ databases">
        <title>Coraliomargarita sinensis sp. nov., isolated from a marine solar saltern.</title>
        <authorList>
            <person name="Zhou L.Y."/>
        </authorList>
    </citation>
    <scope>NUCLEOTIDE SEQUENCE [LARGE SCALE GENOMIC DNA]</scope>
    <source>
        <strain evidence="7 8">WN38</strain>
    </source>
</reference>
<sequence length="173" mass="20178">MEDSDNLDFDEIVSAYYQPLYRFGYSLAKNEHEAGDLAQQAFFIFAEKGASLRDKSKVKSWLFTTLYREFLRRKRKDERMDNYEPEMLEVAGGTVEPHIRRSLDANLAVEALEEVDEVYRQPLALFYLKDLSYKEIAEILDVPIGTIMSRLSRGKAQLRDIFKRKEAETADTF</sequence>
<dbReference type="SUPFAM" id="SSF88946">
    <property type="entry name" value="Sigma2 domain of RNA polymerase sigma factors"/>
    <property type="match status" value="1"/>
</dbReference>
<dbReference type="Pfam" id="PF04542">
    <property type="entry name" value="Sigma70_r2"/>
    <property type="match status" value="1"/>
</dbReference>
<dbReference type="EMBL" id="QHJQ01000001">
    <property type="protein sequence ID" value="PXA05613.1"/>
    <property type="molecule type" value="Genomic_DNA"/>
</dbReference>
<name>A0A317ZMZ2_9BACT</name>
<dbReference type="Pfam" id="PF08281">
    <property type="entry name" value="Sigma70_r4_2"/>
    <property type="match status" value="1"/>
</dbReference>
<keyword evidence="3" id="KW-0731">Sigma factor</keyword>
<evidence type="ECO:0000256" key="4">
    <source>
        <dbReference type="ARBA" id="ARBA00023163"/>
    </source>
</evidence>
<evidence type="ECO:0000259" key="5">
    <source>
        <dbReference type="Pfam" id="PF04542"/>
    </source>
</evidence>
<dbReference type="AlphaFoldDB" id="A0A317ZMZ2"/>
<comment type="caution">
    <text evidence="7">The sequence shown here is derived from an EMBL/GenBank/DDBJ whole genome shotgun (WGS) entry which is preliminary data.</text>
</comment>
<keyword evidence="4" id="KW-0804">Transcription</keyword>
<dbReference type="InterPro" id="IPR039425">
    <property type="entry name" value="RNA_pol_sigma-70-like"/>
</dbReference>
<gene>
    <name evidence="7" type="ORF">DDZ13_01705</name>
</gene>
<dbReference type="NCBIfam" id="TIGR02937">
    <property type="entry name" value="sigma70-ECF"/>
    <property type="match status" value="1"/>
</dbReference>
<feature type="domain" description="RNA polymerase sigma-70 region 2" evidence="5">
    <location>
        <begin position="13"/>
        <end position="79"/>
    </location>
</feature>
<dbReference type="OrthoDB" id="9795666at2"/>
<comment type="similarity">
    <text evidence="1">Belongs to the sigma-70 factor family. ECF subfamily.</text>
</comment>
<dbReference type="InterPro" id="IPR014284">
    <property type="entry name" value="RNA_pol_sigma-70_dom"/>
</dbReference>
<dbReference type="Gene3D" id="1.10.1740.10">
    <property type="match status" value="1"/>
</dbReference>
<evidence type="ECO:0000256" key="3">
    <source>
        <dbReference type="ARBA" id="ARBA00023082"/>
    </source>
</evidence>
<keyword evidence="2" id="KW-0805">Transcription regulation</keyword>
<dbReference type="RefSeq" id="WP_110129692.1">
    <property type="nucleotide sequence ID" value="NZ_QHJQ01000001.1"/>
</dbReference>
<dbReference type="GO" id="GO:0006352">
    <property type="term" value="P:DNA-templated transcription initiation"/>
    <property type="evidence" value="ECO:0007669"/>
    <property type="project" value="InterPro"/>
</dbReference>
<dbReference type="PANTHER" id="PTHR43133:SF51">
    <property type="entry name" value="RNA POLYMERASE SIGMA FACTOR"/>
    <property type="match status" value="1"/>
</dbReference>
<keyword evidence="8" id="KW-1185">Reference proteome</keyword>
<dbReference type="PANTHER" id="PTHR43133">
    <property type="entry name" value="RNA POLYMERASE ECF-TYPE SIGMA FACTO"/>
    <property type="match status" value="1"/>
</dbReference>
<dbReference type="InterPro" id="IPR013324">
    <property type="entry name" value="RNA_pol_sigma_r3/r4-like"/>
</dbReference>
<dbReference type="GO" id="GO:0016987">
    <property type="term" value="F:sigma factor activity"/>
    <property type="evidence" value="ECO:0007669"/>
    <property type="project" value="UniProtKB-KW"/>
</dbReference>
<dbReference type="InterPro" id="IPR013325">
    <property type="entry name" value="RNA_pol_sigma_r2"/>
</dbReference>
<accession>A0A317ZMZ2</accession>
<dbReference type="SUPFAM" id="SSF88659">
    <property type="entry name" value="Sigma3 and sigma4 domains of RNA polymerase sigma factors"/>
    <property type="match status" value="1"/>
</dbReference>
<evidence type="ECO:0000256" key="1">
    <source>
        <dbReference type="ARBA" id="ARBA00010641"/>
    </source>
</evidence>
<evidence type="ECO:0000256" key="2">
    <source>
        <dbReference type="ARBA" id="ARBA00023015"/>
    </source>
</evidence>
<evidence type="ECO:0000313" key="7">
    <source>
        <dbReference type="EMBL" id="PXA05613.1"/>
    </source>
</evidence>